<feature type="domain" description="Cadherin" evidence="1">
    <location>
        <begin position="50"/>
        <end position="152"/>
    </location>
</feature>
<dbReference type="InterPro" id="IPR015919">
    <property type="entry name" value="Cadherin-like_sf"/>
</dbReference>
<organism evidence="2">
    <name type="scientific">hydrothermal vent metagenome</name>
    <dbReference type="NCBI Taxonomy" id="652676"/>
    <lineage>
        <taxon>unclassified sequences</taxon>
        <taxon>metagenomes</taxon>
        <taxon>ecological metagenomes</taxon>
    </lineage>
</organism>
<dbReference type="GO" id="GO:0007156">
    <property type="term" value="P:homophilic cell adhesion via plasma membrane adhesion molecules"/>
    <property type="evidence" value="ECO:0007669"/>
    <property type="project" value="InterPro"/>
</dbReference>
<dbReference type="PANTHER" id="PTHR19328">
    <property type="entry name" value="HEDGEHOG-INTERACTING PROTEIN"/>
    <property type="match status" value="1"/>
</dbReference>
<dbReference type="SUPFAM" id="SSF48695">
    <property type="entry name" value="Multiheme cytochromes"/>
    <property type="match status" value="1"/>
</dbReference>
<dbReference type="Pfam" id="PF00028">
    <property type="entry name" value="Cadherin"/>
    <property type="match status" value="1"/>
</dbReference>
<dbReference type="SUPFAM" id="SSF49313">
    <property type="entry name" value="Cadherin-like"/>
    <property type="match status" value="2"/>
</dbReference>
<evidence type="ECO:0000259" key="1">
    <source>
        <dbReference type="PROSITE" id="PS50268"/>
    </source>
</evidence>
<proteinExistence type="predicted"/>
<dbReference type="GO" id="GO:0005509">
    <property type="term" value="F:calcium ion binding"/>
    <property type="evidence" value="ECO:0007669"/>
    <property type="project" value="InterPro"/>
</dbReference>
<evidence type="ECO:0000313" key="2">
    <source>
        <dbReference type="EMBL" id="VAW70162.1"/>
    </source>
</evidence>
<gene>
    <name evidence="2" type="ORF">MNBD_GAMMA09-2582</name>
</gene>
<dbReference type="SMART" id="SM00112">
    <property type="entry name" value="CA"/>
    <property type="match status" value="2"/>
</dbReference>
<protein>
    <recommendedName>
        <fullName evidence="1">Cadherin domain-containing protein</fullName>
    </recommendedName>
</protein>
<reference evidence="2" key="1">
    <citation type="submission" date="2018-06" db="EMBL/GenBank/DDBJ databases">
        <authorList>
            <person name="Zhirakovskaya E."/>
        </authorList>
    </citation>
    <scope>NUCLEOTIDE SEQUENCE</scope>
</reference>
<accession>A0A3B0Y478</accession>
<dbReference type="InterPro" id="IPR036280">
    <property type="entry name" value="Multihaem_cyt_sf"/>
</dbReference>
<dbReference type="AlphaFoldDB" id="A0A3B0Y478"/>
<name>A0A3B0Y478_9ZZZZ</name>
<dbReference type="PROSITE" id="PS51257">
    <property type="entry name" value="PROKAR_LIPOPROTEIN"/>
    <property type="match status" value="1"/>
</dbReference>
<dbReference type="Gene3D" id="2.120.10.30">
    <property type="entry name" value="TolB, C-terminal domain"/>
    <property type="match status" value="1"/>
</dbReference>
<dbReference type="PANTHER" id="PTHR19328:SF75">
    <property type="entry name" value="ALDOSE SUGAR DEHYDROGENASE YLII"/>
    <property type="match status" value="1"/>
</dbReference>
<dbReference type="Gene3D" id="2.60.40.60">
    <property type="entry name" value="Cadherins"/>
    <property type="match status" value="2"/>
</dbReference>
<feature type="domain" description="Cadherin" evidence="1">
    <location>
        <begin position="152"/>
        <end position="259"/>
    </location>
</feature>
<dbReference type="CDD" id="cd11304">
    <property type="entry name" value="Cadherin_repeat"/>
    <property type="match status" value="2"/>
</dbReference>
<dbReference type="InterPro" id="IPR011041">
    <property type="entry name" value="Quinoprot_gluc/sorb_DH_b-prop"/>
</dbReference>
<dbReference type="PROSITE" id="PS50268">
    <property type="entry name" value="CADHERIN_2"/>
    <property type="match status" value="2"/>
</dbReference>
<dbReference type="SUPFAM" id="SSF50952">
    <property type="entry name" value="Soluble quinoprotein glucose dehydrogenase"/>
    <property type="match status" value="1"/>
</dbReference>
<dbReference type="Pfam" id="PF07995">
    <property type="entry name" value="GSDH"/>
    <property type="match status" value="1"/>
</dbReference>
<dbReference type="InterPro" id="IPR002126">
    <property type="entry name" value="Cadherin-like_dom"/>
</dbReference>
<dbReference type="GO" id="GO:0016020">
    <property type="term" value="C:membrane"/>
    <property type="evidence" value="ECO:0007669"/>
    <property type="project" value="InterPro"/>
</dbReference>
<sequence>MIKVLSNTPFQAKKSLLRLLSVASVCLGLYACGSSDSSSKPNNNNSSIQITSAASTSIPENSTSVLTVNATDTDNQTVTYSLSGGTDQAKFSIDTNTGDLVFISAPDFETPTDADTNNIYLVQVTATDGATHTARQTITVRVNNVNDNNPAFTSATAISVAENTAGVLSVTATDADGDTVTYSLTGGADQGVFSINSNSGALIFITAPDFEAPADTNTDNVYLVQVTASDGLNALNQTIAVTVTNVNEAQFGLSSRPANTGCEIANKPVLSSSIQLTRVFTGTNISLSLPTILLQSPVNTDRWYVTEQKSGLIKTFLSNDNATTNFASLSSRLATSGNEMGLLGMAFHPNYAINKYVYVYYSAPDTSGSANHQSVIDRYTASSETTLNLASRLEIMRINQPYDNHNGGNMIFGPDGYLYIGMGDGGSGGDPQNNAQNINSYLGKMLRINVDASANGNNYSSPADNPYVGVTGLDEIYATGLRNPWRWSFDRLNGTLIVADVGQSTFEEIDIITNGGNYGWRCYEGSNSFNTSGCQPQSSYTGPIFEYGPNLPQAITGGYIYRGSAIPALTGSYIYSDFYSGPIWGLTDPGGANQANTSLIATGFNISSFAEDANGELYVVSFLDGLIYRIDPSTTVGGNFPTLLSQTGCIDAASPLQMAPGLVPYEINAAFWSDGALKERWMALPDGTGITVESNGDWTFPINSVLVKNFSINGKRLETRLLVRHADGLWGGYSYEWNNAETDASLLLNGKTTSKQGQTYIYPSSTDCMKCHTPVTGYALGPETRQLNRDHTYLSTGITANQLATLNNINYFSTPLSDVPANLPRLTDPADLSASSRDRARAYLYTNCAQCHRQGGATNVSLDFNITTADANMNICNVTPIHQIGGASAIMTPGDASNSSFYLRMSCRDGVGSCKPEDKMPPLGSVLVDTRGTATIANWINSLSACP</sequence>
<dbReference type="InterPro" id="IPR012938">
    <property type="entry name" value="Glc/Sorbosone_DH"/>
</dbReference>
<dbReference type="InterPro" id="IPR011042">
    <property type="entry name" value="6-blade_b-propeller_TolB-like"/>
</dbReference>
<dbReference type="EMBL" id="UOFI01000188">
    <property type="protein sequence ID" value="VAW70162.1"/>
    <property type="molecule type" value="Genomic_DNA"/>
</dbReference>